<dbReference type="AlphaFoldDB" id="A0A4Q2UDN6"/>
<dbReference type="Proteomes" id="UP000290759">
    <property type="component" value="Unassembled WGS sequence"/>
</dbReference>
<dbReference type="GO" id="GO:0030170">
    <property type="term" value="F:pyridoxal phosphate binding"/>
    <property type="evidence" value="ECO:0007669"/>
    <property type="project" value="InterPro"/>
</dbReference>
<name>A0A4Q2UDN6_9HYPH</name>
<dbReference type="InterPro" id="IPR005303">
    <property type="entry name" value="MOCOS_middle"/>
</dbReference>
<dbReference type="PANTHER" id="PTHR14237">
    <property type="entry name" value="MOLYBDOPTERIN COFACTOR SULFURASE MOSC"/>
    <property type="match status" value="1"/>
</dbReference>
<reference evidence="2 3" key="2">
    <citation type="submission" date="2019-02" db="EMBL/GenBank/DDBJ databases">
        <title>'Lichenibacterium ramalinii' gen. nov. sp. nov., 'Lichenibacterium minor' gen. nov. sp. nov.</title>
        <authorList>
            <person name="Pankratov T."/>
        </authorList>
    </citation>
    <scope>NUCLEOTIDE SEQUENCE [LARGE SCALE GENOMIC DNA]</scope>
    <source>
        <strain evidence="2 3">RmlP026</strain>
    </source>
</reference>
<protein>
    <submittedName>
        <fullName evidence="2">MOSC domain-containing protein</fullName>
    </submittedName>
</protein>
<sequence>MRISDIRIYPVKGLRGHSVPAATVEPWGLAGDRRYMVVDEAGRFLTQRQWPRMAAVEARLAGDGLELSAANAGRVGIPQPGDAAETVAVTVWKDRVTARDAGAEAAAWLSAALATRCRLVFMADPATARPVDPDFADPRDRVTFADGFPLLVTNDASLADLNARLASPVGMDRFRTNIAVEGAEPWAEDGWAELHAGAVRFAGTKDCARCAVTTVDQDTGVRSDDTEPLRTLARFRRKAGGRIIFGQNLIPRGLGRIAVGDAVRVAG</sequence>
<dbReference type="Pfam" id="PF03476">
    <property type="entry name" value="MOSC_N"/>
    <property type="match status" value="1"/>
</dbReference>
<dbReference type="InterPro" id="IPR005302">
    <property type="entry name" value="MoCF_Sase_C"/>
</dbReference>
<dbReference type="GO" id="GO:0003824">
    <property type="term" value="F:catalytic activity"/>
    <property type="evidence" value="ECO:0007669"/>
    <property type="project" value="InterPro"/>
</dbReference>
<gene>
    <name evidence="2" type="ORF">D3273_04900</name>
</gene>
<dbReference type="Pfam" id="PF03473">
    <property type="entry name" value="MOSC"/>
    <property type="match status" value="1"/>
</dbReference>
<keyword evidence="3" id="KW-1185">Reference proteome</keyword>
<dbReference type="SUPFAM" id="SSF141673">
    <property type="entry name" value="MOSC N-terminal domain-like"/>
    <property type="match status" value="1"/>
</dbReference>
<dbReference type="SUPFAM" id="SSF50800">
    <property type="entry name" value="PK beta-barrel domain-like"/>
    <property type="match status" value="1"/>
</dbReference>
<dbReference type="OrthoDB" id="581532at2"/>
<organism evidence="2 3">
    <name type="scientific">Lichenibacterium minor</name>
    <dbReference type="NCBI Taxonomy" id="2316528"/>
    <lineage>
        <taxon>Bacteria</taxon>
        <taxon>Pseudomonadati</taxon>
        <taxon>Pseudomonadota</taxon>
        <taxon>Alphaproteobacteria</taxon>
        <taxon>Hyphomicrobiales</taxon>
        <taxon>Lichenihabitantaceae</taxon>
        <taxon>Lichenibacterium</taxon>
    </lineage>
</organism>
<dbReference type="EMBL" id="QYBB01000003">
    <property type="protein sequence ID" value="RYC33206.1"/>
    <property type="molecule type" value="Genomic_DNA"/>
</dbReference>
<evidence type="ECO:0000313" key="3">
    <source>
        <dbReference type="Proteomes" id="UP000290759"/>
    </source>
</evidence>
<evidence type="ECO:0000259" key="1">
    <source>
        <dbReference type="PROSITE" id="PS51340"/>
    </source>
</evidence>
<dbReference type="PANTHER" id="PTHR14237:SF19">
    <property type="entry name" value="MITOCHONDRIAL AMIDOXIME REDUCING COMPONENT 1"/>
    <property type="match status" value="1"/>
</dbReference>
<dbReference type="GO" id="GO:0030151">
    <property type="term" value="F:molybdenum ion binding"/>
    <property type="evidence" value="ECO:0007669"/>
    <property type="project" value="InterPro"/>
</dbReference>
<dbReference type="PROSITE" id="PS51340">
    <property type="entry name" value="MOSC"/>
    <property type="match status" value="1"/>
</dbReference>
<proteinExistence type="predicted"/>
<accession>A0A4Q2UDN6</accession>
<reference evidence="2 3" key="1">
    <citation type="submission" date="2018-12" db="EMBL/GenBank/DDBJ databases">
        <authorList>
            <person name="Grouzdev D.S."/>
            <person name="Krutkina M.S."/>
        </authorList>
    </citation>
    <scope>NUCLEOTIDE SEQUENCE [LARGE SCALE GENOMIC DNA]</scope>
    <source>
        <strain evidence="2 3">RmlP026</strain>
    </source>
</reference>
<dbReference type="RefSeq" id="WP_129224069.1">
    <property type="nucleotide sequence ID" value="NZ_QYBB01000003.1"/>
</dbReference>
<feature type="domain" description="MOSC" evidence="1">
    <location>
        <begin position="117"/>
        <end position="266"/>
    </location>
</feature>
<comment type="caution">
    <text evidence="2">The sequence shown here is derived from an EMBL/GenBank/DDBJ whole genome shotgun (WGS) entry which is preliminary data.</text>
</comment>
<dbReference type="InterPro" id="IPR011037">
    <property type="entry name" value="Pyrv_Knase-like_insert_dom_sf"/>
</dbReference>
<evidence type="ECO:0000313" key="2">
    <source>
        <dbReference type="EMBL" id="RYC33206.1"/>
    </source>
</evidence>